<keyword evidence="2" id="KW-1185">Reference proteome</keyword>
<protein>
    <submittedName>
        <fullName evidence="1">14404_t:CDS:1</fullName>
    </submittedName>
</protein>
<evidence type="ECO:0000313" key="2">
    <source>
        <dbReference type="Proteomes" id="UP000789901"/>
    </source>
</evidence>
<proteinExistence type="predicted"/>
<organism evidence="1 2">
    <name type="scientific">Gigaspora margarita</name>
    <dbReference type="NCBI Taxonomy" id="4874"/>
    <lineage>
        <taxon>Eukaryota</taxon>
        <taxon>Fungi</taxon>
        <taxon>Fungi incertae sedis</taxon>
        <taxon>Mucoromycota</taxon>
        <taxon>Glomeromycotina</taxon>
        <taxon>Glomeromycetes</taxon>
        <taxon>Diversisporales</taxon>
        <taxon>Gigasporaceae</taxon>
        <taxon>Gigaspora</taxon>
    </lineage>
</organism>
<dbReference type="Proteomes" id="UP000789901">
    <property type="component" value="Unassembled WGS sequence"/>
</dbReference>
<name>A0ABN7UFP6_GIGMA</name>
<reference evidence="1 2" key="1">
    <citation type="submission" date="2021-06" db="EMBL/GenBank/DDBJ databases">
        <authorList>
            <person name="Kallberg Y."/>
            <person name="Tangrot J."/>
            <person name="Rosling A."/>
        </authorList>
    </citation>
    <scope>NUCLEOTIDE SEQUENCE [LARGE SCALE GENOMIC DNA]</scope>
    <source>
        <strain evidence="1 2">120-4 pot B 10/14</strain>
    </source>
</reference>
<gene>
    <name evidence="1" type="ORF">GMARGA_LOCUS6146</name>
</gene>
<comment type="caution">
    <text evidence="1">The sequence shown here is derived from an EMBL/GenBank/DDBJ whole genome shotgun (WGS) entry which is preliminary data.</text>
</comment>
<accession>A0ABN7UFP6</accession>
<sequence>MSQDITTLLKLSQPQVAIFSTPVPRIDFPPLPHLTPEVAKFAFAYHTNNFEWQLLKSIMLSDKVLACYAIYLEIHIDNRMCDHLINSDHANSFSVWVYRYQKSFGALVYEQFVESLIQLLINSLYCLDLKNNEEIVNLLNNYFKVFWVATS</sequence>
<evidence type="ECO:0000313" key="1">
    <source>
        <dbReference type="EMBL" id="CAG8585276.1"/>
    </source>
</evidence>
<dbReference type="EMBL" id="CAJVQB010002729">
    <property type="protein sequence ID" value="CAG8585276.1"/>
    <property type="molecule type" value="Genomic_DNA"/>
</dbReference>